<dbReference type="AlphaFoldDB" id="A0A557SW17"/>
<reference evidence="1 2" key="1">
    <citation type="journal article" date="2019" name="Front. Microbiol.">
        <title>Ammonia Oxidation by the Arctic Terrestrial Thaumarchaeote Candidatus Nitrosocosmicus arcticus Is Stimulated by Increasing Temperatures.</title>
        <authorList>
            <person name="Alves R.J.E."/>
            <person name="Kerou M."/>
            <person name="Zappe A."/>
            <person name="Bittner R."/>
            <person name="Abby S.S."/>
            <person name="Schmidt H.A."/>
            <person name="Pfeifer K."/>
            <person name="Schleper C."/>
        </authorList>
    </citation>
    <scope>NUCLEOTIDE SEQUENCE [LARGE SCALE GENOMIC DNA]</scope>
    <source>
        <strain evidence="1 2">Kfb</strain>
    </source>
</reference>
<accession>A0A557SW17</accession>
<evidence type="ECO:0000313" key="2">
    <source>
        <dbReference type="Proteomes" id="UP000315289"/>
    </source>
</evidence>
<gene>
    <name evidence="1" type="ORF">NARC_60186</name>
</gene>
<dbReference type="EMBL" id="VOAH01000006">
    <property type="protein sequence ID" value="TVP40799.1"/>
    <property type="molecule type" value="Genomic_DNA"/>
</dbReference>
<dbReference type="Proteomes" id="UP000315289">
    <property type="component" value="Unassembled WGS sequence"/>
</dbReference>
<name>A0A557SW17_9ARCH</name>
<keyword evidence="2" id="KW-1185">Reference proteome</keyword>
<organism evidence="1 2">
    <name type="scientific">Candidatus Nitrosocosmicus arcticus</name>
    <dbReference type="NCBI Taxonomy" id="2035267"/>
    <lineage>
        <taxon>Archaea</taxon>
        <taxon>Nitrososphaerota</taxon>
        <taxon>Nitrososphaeria</taxon>
        <taxon>Nitrososphaerales</taxon>
        <taxon>Nitrososphaeraceae</taxon>
        <taxon>Candidatus Nitrosocosmicus</taxon>
    </lineage>
</organism>
<sequence>MTEITRGFVIMNNATREANLGWIKSIKLNIEYDLKESLCLDTLRETSKVISLNMVFLENDSLDYNANGQLTQYKIVENNSLRGSSKTTPTWFEYHSCRKGLGGLLNIDN</sequence>
<protein>
    <submittedName>
        <fullName evidence="1">Uncharacterized protein</fullName>
    </submittedName>
</protein>
<proteinExistence type="predicted"/>
<evidence type="ECO:0000313" key="1">
    <source>
        <dbReference type="EMBL" id="TVP40799.1"/>
    </source>
</evidence>
<comment type="caution">
    <text evidence="1">The sequence shown here is derived from an EMBL/GenBank/DDBJ whole genome shotgun (WGS) entry which is preliminary data.</text>
</comment>